<accession>A0A9X4NHG8</accession>
<reference evidence="1" key="2">
    <citation type="journal article" date="2023" name="Food Microbiol.">
        <title>Evaluation of the fermentation potential of lactic acid bacteria isolated from herbs, fruits and vegetables as starter cultures in nut-based milk alternatives.</title>
        <authorList>
            <person name="Huang W."/>
            <person name="Dong A."/>
            <person name="Pham H.T."/>
            <person name="Zhou C."/>
            <person name="Huo Z."/>
            <person name="Watjen A.P."/>
            <person name="Prakash S."/>
            <person name="Bang-Berthelsen C.H."/>
            <person name="Turner M.S."/>
        </authorList>
    </citation>
    <scope>NUCLEOTIDE SEQUENCE</scope>
    <source>
        <strain evidence="1">3</strain>
    </source>
</reference>
<reference evidence="1" key="1">
    <citation type="submission" date="2022-10" db="EMBL/GenBank/DDBJ databases">
        <authorList>
            <person name="Turner M.S."/>
            <person name="Huang W."/>
        </authorList>
    </citation>
    <scope>NUCLEOTIDE SEQUENCE</scope>
    <source>
        <strain evidence="1">3</strain>
    </source>
</reference>
<name>A0A9X4NHG8_9LACT</name>
<protein>
    <submittedName>
        <fullName evidence="1">Uncharacterized protein</fullName>
    </submittedName>
</protein>
<dbReference type="EMBL" id="JAOWLY010000004">
    <property type="protein sequence ID" value="MDG4983487.1"/>
    <property type="molecule type" value="Genomic_DNA"/>
</dbReference>
<dbReference type="RefSeq" id="WP_058207050.1">
    <property type="nucleotide sequence ID" value="NZ_JAOWLY010000004.1"/>
</dbReference>
<evidence type="ECO:0000313" key="1">
    <source>
        <dbReference type="EMBL" id="MDG4983487.1"/>
    </source>
</evidence>
<proteinExistence type="predicted"/>
<dbReference type="AlphaFoldDB" id="A0A9X4NHG8"/>
<evidence type="ECO:0000313" key="2">
    <source>
        <dbReference type="Proteomes" id="UP001152614"/>
    </source>
</evidence>
<gene>
    <name evidence="1" type="ORF">OGZ51_04920</name>
</gene>
<dbReference type="Proteomes" id="UP001152614">
    <property type="component" value="Unassembled WGS sequence"/>
</dbReference>
<organism evidence="1 2">
    <name type="scientific">Lactococcus lactis</name>
    <dbReference type="NCBI Taxonomy" id="1358"/>
    <lineage>
        <taxon>Bacteria</taxon>
        <taxon>Bacillati</taxon>
        <taxon>Bacillota</taxon>
        <taxon>Bacilli</taxon>
        <taxon>Lactobacillales</taxon>
        <taxon>Streptococcaceae</taxon>
        <taxon>Lactococcus</taxon>
    </lineage>
</organism>
<comment type="caution">
    <text evidence="1">The sequence shown here is derived from an EMBL/GenBank/DDBJ whole genome shotgun (WGS) entry which is preliminary data.</text>
</comment>
<sequence>MKERIIVPELEERNKMREILEQILKEDVYDLAPEDEPDILENLRENLKLIGQDICKKNYIQEYRKRVTREFFKRIYKENEDIENICFCLEGYFEEEFDEDLFADEEQE</sequence>